<dbReference type="InterPro" id="IPR000631">
    <property type="entry name" value="CARKD"/>
</dbReference>
<evidence type="ECO:0000256" key="6">
    <source>
        <dbReference type="ARBA" id="ARBA00022741"/>
    </source>
</evidence>
<dbReference type="RefSeq" id="WP_344822077.1">
    <property type="nucleotide sequence ID" value="NZ_BAABEZ010000002.1"/>
</dbReference>
<comment type="similarity">
    <text evidence="4 19">In the C-terminal section; belongs to the NnrD/CARKD family.</text>
</comment>
<feature type="binding site" evidence="18">
    <location>
        <position position="58"/>
    </location>
    <ligand>
        <name>K(+)</name>
        <dbReference type="ChEBI" id="CHEBI:29103"/>
    </ligand>
</feature>
<comment type="cofactor">
    <cofactor evidence="17">
        <name>Mg(2+)</name>
        <dbReference type="ChEBI" id="CHEBI:18420"/>
    </cofactor>
</comment>
<dbReference type="EC" id="4.2.1.136" evidence="19"/>
<dbReference type="Pfam" id="PF03853">
    <property type="entry name" value="YjeF_N"/>
    <property type="match status" value="1"/>
</dbReference>
<comment type="similarity">
    <text evidence="18">Belongs to the NnrE/AIBP family.</text>
</comment>
<dbReference type="PROSITE" id="PS01050">
    <property type="entry name" value="YJEF_C_2"/>
    <property type="match status" value="1"/>
</dbReference>
<feature type="binding site" evidence="17">
    <location>
        <position position="324"/>
    </location>
    <ligand>
        <name>(6S)-NADPHX</name>
        <dbReference type="ChEBI" id="CHEBI:64076"/>
    </ligand>
</feature>
<feature type="binding site" evidence="17">
    <location>
        <position position="440"/>
    </location>
    <ligand>
        <name>(6S)-NADPHX</name>
        <dbReference type="ChEBI" id="CHEBI:64076"/>
    </ligand>
</feature>
<evidence type="ECO:0000256" key="13">
    <source>
        <dbReference type="ARBA" id="ARBA00023268"/>
    </source>
</evidence>
<comment type="catalytic activity">
    <reaction evidence="15 17 19">
        <text>(6S)-NADHX + ADP = AMP + phosphate + NADH + H(+)</text>
        <dbReference type="Rhea" id="RHEA:32223"/>
        <dbReference type="ChEBI" id="CHEBI:15378"/>
        <dbReference type="ChEBI" id="CHEBI:43474"/>
        <dbReference type="ChEBI" id="CHEBI:57945"/>
        <dbReference type="ChEBI" id="CHEBI:64074"/>
        <dbReference type="ChEBI" id="CHEBI:456215"/>
        <dbReference type="ChEBI" id="CHEBI:456216"/>
        <dbReference type="EC" id="4.2.1.136"/>
    </reaction>
</comment>
<feature type="binding site" evidence="17">
    <location>
        <position position="439"/>
    </location>
    <ligand>
        <name>AMP</name>
        <dbReference type="ChEBI" id="CHEBI:456215"/>
    </ligand>
</feature>
<keyword evidence="13" id="KW-0511">Multifunctional enzyme</keyword>
<dbReference type="CDD" id="cd01171">
    <property type="entry name" value="YXKO-related"/>
    <property type="match status" value="1"/>
</dbReference>
<dbReference type="Proteomes" id="UP001501410">
    <property type="component" value="Unassembled WGS sequence"/>
</dbReference>
<feature type="binding site" evidence="17">
    <location>
        <position position="375"/>
    </location>
    <ligand>
        <name>(6S)-NADPHX</name>
        <dbReference type="ChEBI" id="CHEBI:64076"/>
    </ligand>
</feature>
<evidence type="ECO:0000256" key="3">
    <source>
        <dbReference type="ARBA" id="ARBA00006001"/>
    </source>
</evidence>
<dbReference type="Gene3D" id="3.40.1190.20">
    <property type="match status" value="1"/>
</dbReference>
<evidence type="ECO:0000256" key="18">
    <source>
        <dbReference type="HAMAP-Rule" id="MF_01966"/>
    </source>
</evidence>
<dbReference type="SUPFAM" id="SSF64153">
    <property type="entry name" value="YjeF N-terminal domain-like"/>
    <property type="match status" value="1"/>
</dbReference>
<dbReference type="NCBIfam" id="TIGR00197">
    <property type="entry name" value="yjeF_nterm"/>
    <property type="match status" value="1"/>
</dbReference>
<evidence type="ECO:0000256" key="17">
    <source>
        <dbReference type="HAMAP-Rule" id="MF_01965"/>
    </source>
</evidence>
<keyword evidence="10 17" id="KW-0520">NAD</keyword>
<dbReference type="PANTHER" id="PTHR12592">
    <property type="entry name" value="ATP-DEPENDENT (S)-NAD(P)H-HYDRATE DEHYDRATASE FAMILY MEMBER"/>
    <property type="match status" value="1"/>
</dbReference>
<feature type="domain" description="YjeF N-terminal" evidence="21">
    <location>
        <begin position="9"/>
        <end position="217"/>
    </location>
</feature>
<accession>A0ABP8MHB2</accession>
<dbReference type="EC" id="5.1.99.6" evidence="19"/>
<evidence type="ECO:0000256" key="11">
    <source>
        <dbReference type="ARBA" id="ARBA00023235"/>
    </source>
</evidence>
<organism evidence="22 23">
    <name type="scientific">Rurimicrobium arvi</name>
    <dbReference type="NCBI Taxonomy" id="2049916"/>
    <lineage>
        <taxon>Bacteria</taxon>
        <taxon>Pseudomonadati</taxon>
        <taxon>Bacteroidota</taxon>
        <taxon>Chitinophagia</taxon>
        <taxon>Chitinophagales</taxon>
        <taxon>Chitinophagaceae</taxon>
        <taxon>Rurimicrobium</taxon>
    </lineage>
</organism>
<proteinExistence type="inferred from homology"/>
<dbReference type="NCBIfam" id="TIGR00196">
    <property type="entry name" value="yjeF_cterm"/>
    <property type="match status" value="1"/>
</dbReference>
<dbReference type="SUPFAM" id="SSF53613">
    <property type="entry name" value="Ribokinase-like"/>
    <property type="match status" value="1"/>
</dbReference>
<dbReference type="Gene3D" id="3.40.50.10260">
    <property type="entry name" value="YjeF N-terminal domain"/>
    <property type="match status" value="1"/>
</dbReference>
<dbReference type="PROSITE" id="PS51385">
    <property type="entry name" value="YJEF_N"/>
    <property type="match status" value="1"/>
</dbReference>
<evidence type="ECO:0000256" key="9">
    <source>
        <dbReference type="ARBA" id="ARBA00022958"/>
    </source>
</evidence>
<dbReference type="PIRSF" id="PIRSF017184">
    <property type="entry name" value="Nnr"/>
    <property type="match status" value="1"/>
</dbReference>
<evidence type="ECO:0000256" key="14">
    <source>
        <dbReference type="ARBA" id="ARBA00025153"/>
    </source>
</evidence>
<evidence type="ECO:0000256" key="5">
    <source>
        <dbReference type="ARBA" id="ARBA00022723"/>
    </source>
</evidence>
<feature type="binding site" evidence="17">
    <location>
        <position position="262"/>
    </location>
    <ligand>
        <name>(6S)-NADPHX</name>
        <dbReference type="ChEBI" id="CHEBI:64076"/>
    </ligand>
</feature>
<dbReference type="InterPro" id="IPR004443">
    <property type="entry name" value="YjeF_N_dom"/>
</dbReference>
<feature type="binding site" evidence="18">
    <location>
        <begin position="57"/>
        <end position="61"/>
    </location>
    <ligand>
        <name>(6S)-NADPHX</name>
        <dbReference type="ChEBI" id="CHEBI:64076"/>
    </ligand>
</feature>
<keyword evidence="7 17" id="KW-0067">ATP-binding</keyword>
<name>A0ABP8MHB2_9BACT</name>
<evidence type="ECO:0000256" key="16">
    <source>
        <dbReference type="ARBA" id="ARBA00049209"/>
    </source>
</evidence>
<evidence type="ECO:0000256" key="12">
    <source>
        <dbReference type="ARBA" id="ARBA00023239"/>
    </source>
</evidence>
<feature type="binding site" evidence="18">
    <location>
        <position position="162"/>
    </location>
    <ligand>
        <name>K(+)</name>
        <dbReference type="ChEBI" id="CHEBI:29103"/>
    </ligand>
</feature>
<feature type="binding site" evidence="17">
    <location>
        <begin position="410"/>
        <end position="414"/>
    </location>
    <ligand>
        <name>AMP</name>
        <dbReference type="ChEBI" id="CHEBI:456215"/>
    </ligand>
</feature>
<evidence type="ECO:0000256" key="19">
    <source>
        <dbReference type="PIRNR" id="PIRNR017184"/>
    </source>
</evidence>
<dbReference type="PROSITE" id="PS51383">
    <property type="entry name" value="YJEF_C_3"/>
    <property type="match status" value="1"/>
</dbReference>
<keyword evidence="12 17" id="KW-0456">Lyase</keyword>
<evidence type="ECO:0000256" key="7">
    <source>
        <dbReference type="ARBA" id="ARBA00022840"/>
    </source>
</evidence>
<evidence type="ECO:0000256" key="15">
    <source>
        <dbReference type="ARBA" id="ARBA00048238"/>
    </source>
</evidence>
<comment type="function">
    <text evidence="17">Catalyzes the dehydration of the S-form of NAD(P)HX at the expense of ADP, which is converted to AMP. Together with NAD(P)HX epimerase, which catalyzes the epimerization of the S- and R-forms, the enzyme allows the repair of both epimers of NAD(P)HX, a damaged form of NAD(P)H that is a result of enzymatic or heat-dependent hydration.</text>
</comment>
<keyword evidence="9 18" id="KW-0630">Potassium</keyword>
<comment type="catalytic activity">
    <reaction evidence="1 18 19">
        <text>(6R)-NADHX = (6S)-NADHX</text>
        <dbReference type="Rhea" id="RHEA:32215"/>
        <dbReference type="ChEBI" id="CHEBI:64074"/>
        <dbReference type="ChEBI" id="CHEBI:64075"/>
        <dbReference type="EC" id="5.1.99.6"/>
    </reaction>
</comment>
<reference evidence="23" key="1">
    <citation type="journal article" date="2019" name="Int. J. Syst. Evol. Microbiol.">
        <title>The Global Catalogue of Microorganisms (GCM) 10K type strain sequencing project: providing services to taxonomists for standard genome sequencing and annotation.</title>
        <authorList>
            <consortium name="The Broad Institute Genomics Platform"/>
            <consortium name="The Broad Institute Genome Sequencing Center for Infectious Disease"/>
            <person name="Wu L."/>
            <person name="Ma J."/>
        </authorList>
    </citation>
    <scope>NUCLEOTIDE SEQUENCE [LARGE SCALE GENOMIC DNA]</scope>
    <source>
        <strain evidence="23">JCM 31921</strain>
    </source>
</reference>
<dbReference type="InterPro" id="IPR029056">
    <property type="entry name" value="Ribokinase-like"/>
</dbReference>
<dbReference type="HAMAP" id="MF_01966">
    <property type="entry name" value="NADHX_epimerase"/>
    <property type="match status" value="1"/>
</dbReference>
<evidence type="ECO:0000256" key="8">
    <source>
        <dbReference type="ARBA" id="ARBA00022857"/>
    </source>
</evidence>
<evidence type="ECO:0000259" key="21">
    <source>
        <dbReference type="PROSITE" id="PS51385"/>
    </source>
</evidence>
<comment type="caution">
    <text evidence="18">Lacks conserved residue(s) required for the propagation of feature annotation.</text>
</comment>
<comment type="cofactor">
    <cofactor evidence="18 19">
        <name>K(+)</name>
        <dbReference type="ChEBI" id="CHEBI:29103"/>
    </cofactor>
    <text evidence="18 19">Binds 1 potassium ion per subunit.</text>
</comment>
<dbReference type="HAMAP" id="MF_01965">
    <property type="entry name" value="NADHX_dehydratase"/>
    <property type="match status" value="1"/>
</dbReference>
<dbReference type="InterPro" id="IPR036652">
    <property type="entry name" value="YjeF_N_dom_sf"/>
</dbReference>
<dbReference type="EMBL" id="BAABEZ010000002">
    <property type="protein sequence ID" value="GAA4449424.1"/>
    <property type="molecule type" value="Genomic_DNA"/>
</dbReference>
<dbReference type="InterPro" id="IPR030677">
    <property type="entry name" value="Nnr"/>
</dbReference>
<keyword evidence="23" id="KW-1185">Reference proteome</keyword>
<comment type="catalytic activity">
    <reaction evidence="16 17 19">
        <text>(6S)-NADPHX + ADP = AMP + phosphate + NADPH + H(+)</text>
        <dbReference type="Rhea" id="RHEA:32235"/>
        <dbReference type="ChEBI" id="CHEBI:15378"/>
        <dbReference type="ChEBI" id="CHEBI:43474"/>
        <dbReference type="ChEBI" id="CHEBI:57783"/>
        <dbReference type="ChEBI" id="CHEBI:64076"/>
        <dbReference type="ChEBI" id="CHEBI:456215"/>
        <dbReference type="ChEBI" id="CHEBI:456216"/>
        <dbReference type="EC" id="4.2.1.136"/>
    </reaction>
</comment>
<comment type="catalytic activity">
    <reaction evidence="2 18 19">
        <text>(6R)-NADPHX = (6S)-NADPHX</text>
        <dbReference type="Rhea" id="RHEA:32227"/>
        <dbReference type="ChEBI" id="CHEBI:64076"/>
        <dbReference type="ChEBI" id="CHEBI:64077"/>
        <dbReference type="EC" id="5.1.99.6"/>
    </reaction>
</comment>
<evidence type="ECO:0000313" key="23">
    <source>
        <dbReference type="Proteomes" id="UP001501410"/>
    </source>
</evidence>
<feature type="binding site" evidence="18">
    <location>
        <position position="159"/>
    </location>
    <ligand>
        <name>(6S)-NADPHX</name>
        <dbReference type="ChEBI" id="CHEBI:64076"/>
    </ligand>
</feature>
<comment type="similarity">
    <text evidence="17">Belongs to the NnrD/CARKD family.</text>
</comment>
<keyword evidence="5 18" id="KW-0479">Metal-binding</keyword>
<evidence type="ECO:0000256" key="1">
    <source>
        <dbReference type="ARBA" id="ARBA00000013"/>
    </source>
</evidence>
<comment type="similarity">
    <text evidence="3 19">In the N-terminal section; belongs to the NnrE/AIBP family.</text>
</comment>
<protein>
    <recommendedName>
        <fullName evidence="19">Bifunctional NAD(P)H-hydrate repair enzyme</fullName>
    </recommendedName>
    <alternativeName>
        <fullName evidence="19">Nicotinamide nucleotide repair protein</fullName>
    </alternativeName>
    <domain>
        <recommendedName>
            <fullName evidence="19">ADP-dependent (S)-NAD(P)H-hydrate dehydratase</fullName>
            <ecNumber evidence="19">4.2.1.136</ecNumber>
        </recommendedName>
        <alternativeName>
            <fullName evidence="19">ADP-dependent NAD(P)HX dehydratase</fullName>
        </alternativeName>
    </domain>
    <domain>
        <recommendedName>
            <fullName evidence="19">NAD(P)H-hydrate epimerase</fullName>
            <ecNumber evidence="19">5.1.99.6</ecNumber>
        </recommendedName>
    </domain>
</protein>
<evidence type="ECO:0000256" key="2">
    <source>
        <dbReference type="ARBA" id="ARBA00000909"/>
    </source>
</evidence>
<evidence type="ECO:0000256" key="4">
    <source>
        <dbReference type="ARBA" id="ARBA00009524"/>
    </source>
</evidence>
<dbReference type="InterPro" id="IPR017953">
    <property type="entry name" value="Carbohydrate_kinase_pred_CS"/>
</dbReference>
<sequence length="502" mass="53643">MKIFSAPQIKACDAYTIHAEGISSSDLVERAANACATHIRQYFSTDTPFVFLCGMGNNGADGLALARILMQYGYGIKVFVIQHRDQGTPEYKSNLNQILKVNAALVDYVAPESFLADFHPQVVIIDAILGVGLSRPIQGWLADFFAHINQLPNFKIAIDVPSGLPADNALPADHAVMRVNETLSFQFLKRGFLHAETAGYAGLITLLDIGLHPTFIEATHTHYSTIESPDMARLITPRDPFTYKNRKGHLFVAAGSKGKTGALILSSKAALRSGAGLVTGIIPEACYHAYQSSVPEAMCIVAGDDTLNDFPLPETATACVLGMGMGTDAATAEAFAQFMATCELPCVFDADALNLLAAHPDLLHKIPERSVLTPHVGECDRLFGVSQNSMQRVEHVRMQAMRYKVCIVLKGRYTVIATPEGDCFYNTTGNAGMAKAGSGDVLSGLIGGLLAKGHTAVEAALLGVHLHGIAGDIAAGFMGQEAMNAGDLVLQLPAAWQKLAKM</sequence>
<dbReference type="Pfam" id="PF01256">
    <property type="entry name" value="Carb_kinase"/>
    <property type="match status" value="1"/>
</dbReference>
<keyword evidence="6 17" id="KW-0547">Nucleotide-binding</keyword>
<comment type="subunit">
    <text evidence="17">Homotetramer.</text>
</comment>
<evidence type="ECO:0000256" key="10">
    <source>
        <dbReference type="ARBA" id="ARBA00023027"/>
    </source>
</evidence>
<comment type="function">
    <text evidence="18">Catalyzes the epimerization of the S- and R-forms of NAD(P)HX, a damaged form of NAD(P)H that is a result of enzymatic or heat-dependent hydration. This is a prerequisite for the S-specific NAD(P)H-hydrate dehydratase to allow the repair of both epimers of NAD(P)HX.</text>
</comment>
<comment type="function">
    <text evidence="14 19">Bifunctional enzyme that catalyzes the epimerization of the S- and R-forms of NAD(P)HX and the dehydration of the S-form of NAD(P)HX at the expense of ADP, which is converted to AMP. This allows the repair of both epimers of NAD(P)HX, a damaged form of NAD(P)H that is a result of enzymatic or heat-dependent hydration.</text>
</comment>
<gene>
    <name evidence="17" type="primary">nnrD</name>
    <name evidence="18" type="synonym">nnrE</name>
    <name evidence="22" type="ORF">GCM10023092_03570</name>
</gene>
<comment type="caution">
    <text evidence="22">The sequence shown here is derived from an EMBL/GenBank/DDBJ whole genome shotgun (WGS) entry which is preliminary data.</text>
</comment>
<keyword evidence="11 18" id="KW-0413">Isomerase</keyword>
<evidence type="ECO:0000259" key="20">
    <source>
        <dbReference type="PROSITE" id="PS51383"/>
    </source>
</evidence>
<feature type="domain" description="YjeF C-terminal" evidence="20">
    <location>
        <begin position="227"/>
        <end position="499"/>
    </location>
</feature>
<feature type="binding site" evidence="18">
    <location>
        <begin position="130"/>
        <end position="136"/>
    </location>
    <ligand>
        <name>(6S)-NADPHX</name>
        <dbReference type="ChEBI" id="CHEBI:64076"/>
    </ligand>
</feature>
<dbReference type="PANTHER" id="PTHR12592:SF0">
    <property type="entry name" value="ATP-DEPENDENT (S)-NAD(P)H-HYDRATE DEHYDRATASE"/>
    <property type="match status" value="1"/>
</dbReference>
<feature type="binding site" evidence="18">
    <location>
        <position position="126"/>
    </location>
    <ligand>
        <name>K(+)</name>
        <dbReference type="ChEBI" id="CHEBI:29103"/>
    </ligand>
</feature>
<keyword evidence="8 17" id="KW-0521">NADP</keyword>
<evidence type="ECO:0000313" key="22">
    <source>
        <dbReference type="EMBL" id="GAA4449424.1"/>
    </source>
</evidence>